<evidence type="ECO:0000313" key="5">
    <source>
        <dbReference type="EMBL" id="MDA5109952.1"/>
    </source>
</evidence>
<feature type="domain" description="Periplasmic binding protein" evidence="4">
    <location>
        <begin position="48"/>
        <end position="307"/>
    </location>
</feature>
<dbReference type="PANTHER" id="PTHR30036">
    <property type="entry name" value="D-XYLOSE-BINDING PERIPLASMIC PROTEIN"/>
    <property type="match status" value="1"/>
</dbReference>
<comment type="subcellular location">
    <subcellularLocation>
        <location evidence="1">Cell envelope</location>
    </subcellularLocation>
</comment>
<feature type="chain" id="PRO_5040810384" evidence="3">
    <location>
        <begin position="28"/>
        <end position="347"/>
    </location>
</feature>
<dbReference type="PROSITE" id="PS51257">
    <property type="entry name" value="PROKAR_LIPOPROTEIN"/>
    <property type="match status" value="1"/>
</dbReference>
<name>A0A9X3Z4J5_9BACL</name>
<accession>A0A9X3Z4J5</accession>
<organism evidence="5 6">
    <name type="scientific">Brevibacillus thermoruber</name>
    <dbReference type="NCBI Taxonomy" id="33942"/>
    <lineage>
        <taxon>Bacteria</taxon>
        <taxon>Bacillati</taxon>
        <taxon>Bacillota</taxon>
        <taxon>Bacilli</taxon>
        <taxon>Bacillales</taxon>
        <taxon>Paenibacillaceae</taxon>
        <taxon>Brevibacillus</taxon>
    </lineage>
</organism>
<dbReference type="InterPro" id="IPR025997">
    <property type="entry name" value="SBP_2_dom"/>
</dbReference>
<dbReference type="GO" id="GO:0030246">
    <property type="term" value="F:carbohydrate binding"/>
    <property type="evidence" value="ECO:0007669"/>
    <property type="project" value="TreeGrafter"/>
</dbReference>
<dbReference type="InterPro" id="IPR050555">
    <property type="entry name" value="Bact_Solute-Bind_Prot2"/>
</dbReference>
<evidence type="ECO:0000256" key="3">
    <source>
        <dbReference type="SAM" id="SignalP"/>
    </source>
</evidence>
<evidence type="ECO:0000256" key="1">
    <source>
        <dbReference type="ARBA" id="ARBA00004196"/>
    </source>
</evidence>
<comment type="similarity">
    <text evidence="2">Belongs to the bacterial solute-binding protein 2 family.</text>
</comment>
<gene>
    <name evidence="5" type="ORF">O3V59_16420</name>
</gene>
<dbReference type="SUPFAM" id="SSF53822">
    <property type="entry name" value="Periplasmic binding protein-like I"/>
    <property type="match status" value="1"/>
</dbReference>
<evidence type="ECO:0000259" key="4">
    <source>
        <dbReference type="Pfam" id="PF13407"/>
    </source>
</evidence>
<sequence length="347" mass="36723">MKKMNKMLSVSVSVLLALGLMTGCAVQKNTAAPADGAAGGKSDGKLTIAVVPKLVGIPYFNASEKGAKQAADKLGVELIYTGPTQADAAQQVKVIEDLISKKVDVIAVAPNDAAALTPVLKKAKDQGIKVMDWDTPADPSVVELSVHQIDDEVYGRHMVDLLVQAMGTDSGKVAIVTGGLSAQNLNTWIDWSKKQIAEKYPNLQIIGDKIGTDEKQQVAYQKTLDLLKANPDLNGILAYSTVAPLGAAQAIQEKGLQDKVSLVGVALPKDSKPFLEDGSLDTATLWDPVKLGYLTVTLAKDLAEGKKPTDGQEVENVGKIEVKADGKTVIMGPPSDFTKENAGNYDF</sequence>
<dbReference type="EMBL" id="JAPYYP010000024">
    <property type="protein sequence ID" value="MDA5109952.1"/>
    <property type="molecule type" value="Genomic_DNA"/>
</dbReference>
<dbReference type="Pfam" id="PF13407">
    <property type="entry name" value="Peripla_BP_4"/>
    <property type="match status" value="1"/>
</dbReference>
<dbReference type="Proteomes" id="UP001151071">
    <property type="component" value="Unassembled WGS sequence"/>
</dbReference>
<dbReference type="GO" id="GO:0030288">
    <property type="term" value="C:outer membrane-bounded periplasmic space"/>
    <property type="evidence" value="ECO:0007669"/>
    <property type="project" value="TreeGrafter"/>
</dbReference>
<protein>
    <submittedName>
        <fullName evidence="5">Autoinducer 2 ABC transporter substrate-binding protein</fullName>
    </submittedName>
</protein>
<evidence type="ECO:0000313" key="6">
    <source>
        <dbReference type="Proteomes" id="UP001151071"/>
    </source>
</evidence>
<dbReference type="CDD" id="cd06302">
    <property type="entry name" value="PBP1_LsrB_Quorum_Sensing-like"/>
    <property type="match status" value="1"/>
</dbReference>
<keyword evidence="3" id="KW-0732">Signal</keyword>
<dbReference type="RefSeq" id="WP_271140575.1">
    <property type="nucleotide sequence ID" value="NZ_JAPYYP010000024.1"/>
</dbReference>
<comment type="caution">
    <text evidence="5">The sequence shown here is derived from an EMBL/GenBank/DDBJ whole genome shotgun (WGS) entry which is preliminary data.</text>
</comment>
<keyword evidence="6" id="KW-1185">Reference proteome</keyword>
<proteinExistence type="inferred from homology"/>
<evidence type="ECO:0000256" key="2">
    <source>
        <dbReference type="ARBA" id="ARBA00007639"/>
    </source>
</evidence>
<dbReference type="PANTHER" id="PTHR30036:SF7">
    <property type="entry name" value="ABC TRANSPORTER PERIPLASMIC-BINDING PROTEIN YPHF"/>
    <property type="match status" value="1"/>
</dbReference>
<dbReference type="InterPro" id="IPR028082">
    <property type="entry name" value="Peripla_BP_I"/>
</dbReference>
<dbReference type="AlphaFoldDB" id="A0A9X3Z4J5"/>
<dbReference type="Gene3D" id="3.40.50.2300">
    <property type="match status" value="2"/>
</dbReference>
<reference evidence="5" key="1">
    <citation type="submission" date="2022-12" db="EMBL/GenBank/DDBJ databases">
        <title>Draft genome sequence of the thermophilic strain Brevibacillus thermoruber HT42, isolated from Los Humeros, Puebla, Mexico, with biotechnological potential.</title>
        <authorList>
            <person name="Lara Sanchez J."/>
            <person name="Solis Palacios R."/>
            <person name="Bustos Baena A.S."/>
            <person name="Ruz Baez A.E."/>
            <person name="Espinosa Luna G."/>
            <person name="Oliart Ros R.M."/>
        </authorList>
    </citation>
    <scope>NUCLEOTIDE SEQUENCE</scope>
    <source>
        <strain evidence="5">HT42</strain>
    </source>
</reference>
<feature type="signal peptide" evidence="3">
    <location>
        <begin position="1"/>
        <end position="27"/>
    </location>
</feature>